<organism evidence="1 2">
    <name type="scientific">Novosphingobium album</name>
    <name type="common">ex Liu et al. 2023</name>
    <dbReference type="NCBI Taxonomy" id="3031130"/>
    <lineage>
        <taxon>Bacteria</taxon>
        <taxon>Pseudomonadati</taxon>
        <taxon>Pseudomonadota</taxon>
        <taxon>Alphaproteobacteria</taxon>
        <taxon>Sphingomonadales</taxon>
        <taxon>Sphingomonadaceae</taxon>
        <taxon>Novosphingobium</taxon>
    </lineage>
</organism>
<dbReference type="Proteomes" id="UP001216253">
    <property type="component" value="Unassembled WGS sequence"/>
</dbReference>
<accession>A0ABT5WX78</accession>
<reference evidence="1 2" key="1">
    <citation type="submission" date="2023-03" db="EMBL/GenBank/DDBJ databases">
        <title>NovoSphingobium album sp. nov. isolated from polycyclic aromatic hydrocarbons- and heavy-metal polluted soil.</title>
        <authorList>
            <person name="Liu Z."/>
            <person name="Wang K."/>
        </authorList>
    </citation>
    <scope>NUCLEOTIDE SEQUENCE [LARGE SCALE GENOMIC DNA]</scope>
    <source>
        <strain evidence="1 2">H3SJ31-1</strain>
    </source>
</reference>
<sequence>MCEAVEIRYVHHMEHPEYADILGVGCVCAEHMEDDYVRPREREAKLKAAVRRRSAWHKRAWKVSPGGTLYLNTDGFNLQIYRISGSRQGWMIAVVNRDTAHRQQGRKVYASSEAAKRAAFDALLWAKNNLP</sequence>
<evidence type="ECO:0000313" key="1">
    <source>
        <dbReference type="EMBL" id="MDE8654484.1"/>
    </source>
</evidence>
<comment type="caution">
    <text evidence="1">The sequence shown here is derived from an EMBL/GenBank/DDBJ whole genome shotgun (WGS) entry which is preliminary data.</text>
</comment>
<protein>
    <recommendedName>
        <fullName evidence="3">AP2 domain-containing protein</fullName>
    </recommendedName>
</protein>
<evidence type="ECO:0008006" key="3">
    <source>
        <dbReference type="Google" id="ProtNLM"/>
    </source>
</evidence>
<dbReference type="RefSeq" id="WP_275230600.1">
    <property type="nucleotide sequence ID" value="NZ_JARESE010000084.1"/>
</dbReference>
<gene>
    <name evidence="1" type="ORF">PYV00_22560</name>
</gene>
<proteinExistence type="predicted"/>
<keyword evidence="2" id="KW-1185">Reference proteome</keyword>
<dbReference type="EMBL" id="JARESE010000084">
    <property type="protein sequence ID" value="MDE8654484.1"/>
    <property type="molecule type" value="Genomic_DNA"/>
</dbReference>
<evidence type="ECO:0000313" key="2">
    <source>
        <dbReference type="Proteomes" id="UP001216253"/>
    </source>
</evidence>
<name>A0ABT5WX78_9SPHN</name>